<dbReference type="RefSeq" id="WP_386099804.1">
    <property type="nucleotide sequence ID" value="NZ_JBHUOZ010000003.1"/>
</dbReference>
<dbReference type="Pfam" id="PF07715">
    <property type="entry name" value="Plug"/>
    <property type="match status" value="1"/>
</dbReference>
<comment type="subcellular location">
    <subcellularLocation>
        <location evidence="1">Cell outer membrane</location>
    </subcellularLocation>
</comment>
<dbReference type="InterPro" id="IPR008969">
    <property type="entry name" value="CarboxyPept-like_regulatory"/>
</dbReference>
<evidence type="ECO:0000313" key="5">
    <source>
        <dbReference type="EMBL" id="MFD2920783.1"/>
    </source>
</evidence>
<organism evidence="5 6">
    <name type="scientific">Terrimonas rubra</name>
    <dbReference type="NCBI Taxonomy" id="1035890"/>
    <lineage>
        <taxon>Bacteria</taxon>
        <taxon>Pseudomonadati</taxon>
        <taxon>Bacteroidota</taxon>
        <taxon>Chitinophagia</taxon>
        <taxon>Chitinophagales</taxon>
        <taxon>Chitinophagaceae</taxon>
        <taxon>Terrimonas</taxon>
    </lineage>
</organism>
<dbReference type="InterPro" id="IPR036942">
    <property type="entry name" value="Beta-barrel_TonB_sf"/>
</dbReference>
<feature type="domain" description="TonB-dependent receptor plug" evidence="4">
    <location>
        <begin position="149"/>
        <end position="241"/>
    </location>
</feature>
<dbReference type="EMBL" id="JBHUOZ010000003">
    <property type="protein sequence ID" value="MFD2920783.1"/>
    <property type="molecule type" value="Genomic_DNA"/>
</dbReference>
<gene>
    <name evidence="5" type="ORF">ACFS6H_13745</name>
</gene>
<evidence type="ECO:0000256" key="1">
    <source>
        <dbReference type="ARBA" id="ARBA00004442"/>
    </source>
</evidence>
<proteinExistence type="predicted"/>
<dbReference type="NCBIfam" id="TIGR04056">
    <property type="entry name" value="OMP_RagA_SusC"/>
    <property type="match status" value="1"/>
</dbReference>
<evidence type="ECO:0000259" key="4">
    <source>
        <dbReference type="Pfam" id="PF07715"/>
    </source>
</evidence>
<dbReference type="InterPro" id="IPR012910">
    <property type="entry name" value="Plug_dom"/>
</dbReference>
<sequence>MKPITKSAFLLLVALTAGLFIFAQGNSNEFSVKGRVVNAATKKPVTGINITYLNIAAALTDTAGGFSIKVPGPNVTLLVEGEGYQAKYIPLNGKQELQVEIYEEGFKSVYGNTYNAFEARPLLFNSQAVNSVNTGGNWNSLPETGDAWLQGRVSGVNIIRRSGTANAGANTYIRGLNSLYATTQPLVVVDNVIYDNHEFAPSMLSGYTNNPMSFIDIRDIDNISVIKDGYSTYGTKGANGVIVINTSRTSQQATKIDAGVYGNVNFAPQTLPVMKASDFRSYLSEMLQSAGYTSADIAGMPFMSDDPASADYKRYHYNTNWQKQVLSASSGQNGYLKVTGGDNIAMYGLTMGFLNNKGIIDNSTKLSRYNMRFNADFNISPKLTAKSNIAYTFNDQTVALTGINQKINPLQAALVKPPFLPVRAVSDAGVESPSFADSDIFGVSNPGVLTSDATATAKYYRFLGSLVLDYKFSKYLSFSNTLAITMDKYREEFFIPSLGVVPDTLDNAVVFNRSGAQVLRLFNISNDARLTYDRLFNKAHRLTVRLGNRYITSKTEQDYGRGYNSATDQMKGVGFGLNSLRRIGGSLGGYNWINNYLNVEYGYNQKYFLGVNAALDGSSRFGKDAENNAVKIGDNSYAFMPSVSAAWLLSSEKFLSGVSWLEMFKLRSSYGLSGNDDIGDYTARKYYTSQNLLGMQGLVRGNAGNAALQWETVEKFNVGLDAAFLKERLSVSFDLFSNHTKNMIVYENAPTISGLSYIVTNSGALKNTGWELAVNGSPIYTKDLRVDLGVTISKYKASITRLPGDNIKTDFAGATYLTQVGGAPNLFYGYKSNGVFESNAAAAASGLSIRNADGSLRPFTGGDIHFADLNNDKIIDDADRQVIGNPNPDFVGSAYANVTWKNITLSALFTFVKGNDIYNYPRRMLESMSGYANQTEAVLNRWKNDGQQTDMPKATYGDPMGNARFSDRWIEDGSYFRLRNLSVVYNIPVKSGFVKYAAVSVTGNNLFTLTKYKGYDPEFNATSSVFGQGVDMMLEPLHKVVQLGVRLGL</sequence>
<evidence type="ECO:0000256" key="2">
    <source>
        <dbReference type="ARBA" id="ARBA00023136"/>
    </source>
</evidence>
<keyword evidence="3" id="KW-0998">Cell outer membrane</keyword>
<evidence type="ECO:0000313" key="6">
    <source>
        <dbReference type="Proteomes" id="UP001597511"/>
    </source>
</evidence>
<dbReference type="Gene3D" id="2.170.130.10">
    <property type="entry name" value="TonB-dependent receptor, plug domain"/>
    <property type="match status" value="1"/>
</dbReference>
<dbReference type="InterPro" id="IPR023996">
    <property type="entry name" value="TonB-dep_OMP_SusC/RagA"/>
</dbReference>
<dbReference type="SUPFAM" id="SSF56935">
    <property type="entry name" value="Porins"/>
    <property type="match status" value="1"/>
</dbReference>
<dbReference type="Gene3D" id="2.40.170.20">
    <property type="entry name" value="TonB-dependent receptor, beta-barrel domain"/>
    <property type="match status" value="1"/>
</dbReference>
<dbReference type="InterPro" id="IPR037066">
    <property type="entry name" value="Plug_dom_sf"/>
</dbReference>
<reference evidence="6" key="1">
    <citation type="journal article" date="2019" name="Int. J. Syst. Evol. Microbiol.">
        <title>The Global Catalogue of Microorganisms (GCM) 10K type strain sequencing project: providing services to taxonomists for standard genome sequencing and annotation.</title>
        <authorList>
            <consortium name="The Broad Institute Genomics Platform"/>
            <consortium name="The Broad Institute Genome Sequencing Center for Infectious Disease"/>
            <person name="Wu L."/>
            <person name="Ma J."/>
        </authorList>
    </citation>
    <scope>NUCLEOTIDE SEQUENCE [LARGE SCALE GENOMIC DNA]</scope>
    <source>
        <strain evidence="6">KCTC 23299</strain>
    </source>
</reference>
<keyword evidence="6" id="KW-1185">Reference proteome</keyword>
<dbReference type="Proteomes" id="UP001597511">
    <property type="component" value="Unassembled WGS sequence"/>
</dbReference>
<evidence type="ECO:0000256" key="3">
    <source>
        <dbReference type="ARBA" id="ARBA00023237"/>
    </source>
</evidence>
<protein>
    <submittedName>
        <fullName evidence="5">SusC/RagA family TonB-linked outer membrane protein</fullName>
    </submittedName>
</protein>
<accession>A0ABW6AAN8</accession>
<dbReference type="SUPFAM" id="SSF49464">
    <property type="entry name" value="Carboxypeptidase regulatory domain-like"/>
    <property type="match status" value="1"/>
</dbReference>
<keyword evidence="2" id="KW-0472">Membrane</keyword>
<comment type="caution">
    <text evidence="5">The sequence shown here is derived from an EMBL/GenBank/DDBJ whole genome shotgun (WGS) entry which is preliminary data.</text>
</comment>
<name>A0ABW6AAN8_9BACT</name>